<organism evidence="15 18">
    <name type="scientific">Myxococcus fulvus</name>
    <dbReference type="NCBI Taxonomy" id="33"/>
    <lineage>
        <taxon>Bacteria</taxon>
        <taxon>Pseudomonadati</taxon>
        <taxon>Myxococcota</taxon>
        <taxon>Myxococcia</taxon>
        <taxon>Myxococcales</taxon>
        <taxon>Cystobacterineae</taxon>
        <taxon>Myxococcaceae</taxon>
        <taxon>Myxococcus</taxon>
    </lineage>
</organism>
<dbReference type="CDD" id="cd09157">
    <property type="entry name" value="PLDc_CLS_unchar2_1"/>
    <property type="match status" value="1"/>
</dbReference>
<evidence type="ECO:0000256" key="11">
    <source>
        <dbReference type="ARBA" id="ARBA00023264"/>
    </source>
</evidence>
<evidence type="ECO:0000259" key="14">
    <source>
        <dbReference type="PROSITE" id="PS50035"/>
    </source>
</evidence>
<evidence type="ECO:0000256" key="13">
    <source>
        <dbReference type="SAM" id="Phobius"/>
    </source>
</evidence>
<evidence type="ECO:0000256" key="8">
    <source>
        <dbReference type="ARBA" id="ARBA00023098"/>
    </source>
</evidence>
<dbReference type="SUPFAM" id="SSF56024">
    <property type="entry name" value="Phospholipase D/nuclease"/>
    <property type="match status" value="2"/>
</dbReference>
<dbReference type="STRING" id="1334629.MFUL124B02_03020"/>
<reference evidence="15 18" key="2">
    <citation type="submission" date="2019-07" db="EMBL/GenBank/DDBJ databases">
        <title>Whole genome shotgun sequence of Myxococcus fulvus NBRC 100333.</title>
        <authorList>
            <person name="Hosoyama A."/>
            <person name="Uohara A."/>
            <person name="Ohji S."/>
            <person name="Ichikawa N."/>
        </authorList>
    </citation>
    <scope>NUCLEOTIDE SEQUENCE [LARGE SCALE GENOMIC DNA]</scope>
    <source>
        <strain evidence="15 18">NBRC 100333</strain>
    </source>
</reference>
<keyword evidence="8" id="KW-0443">Lipid metabolism</keyword>
<keyword evidence="17" id="KW-1185">Reference proteome</keyword>
<name>A0A511T1P5_MYXFU</name>
<evidence type="ECO:0000313" key="15">
    <source>
        <dbReference type="EMBL" id="GEN07562.1"/>
    </source>
</evidence>
<dbReference type="EMBL" id="BJXR01000025">
    <property type="protein sequence ID" value="GEN07562.1"/>
    <property type="molecule type" value="Genomic_DNA"/>
</dbReference>
<evidence type="ECO:0000256" key="3">
    <source>
        <dbReference type="ARBA" id="ARBA00022516"/>
    </source>
</evidence>
<evidence type="ECO:0000313" key="16">
    <source>
        <dbReference type="EMBL" id="SES86951.1"/>
    </source>
</evidence>
<dbReference type="PANTHER" id="PTHR21248">
    <property type="entry name" value="CARDIOLIPIN SYNTHASE"/>
    <property type="match status" value="1"/>
</dbReference>
<evidence type="ECO:0000256" key="6">
    <source>
        <dbReference type="ARBA" id="ARBA00022737"/>
    </source>
</evidence>
<comment type="subcellular location">
    <subcellularLocation>
        <location evidence="1">Cell membrane</location>
        <topology evidence="1">Multi-pass membrane protein</topology>
    </subcellularLocation>
</comment>
<evidence type="ECO:0000256" key="9">
    <source>
        <dbReference type="ARBA" id="ARBA00023136"/>
    </source>
</evidence>
<evidence type="ECO:0000313" key="18">
    <source>
        <dbReference type="Proteomes" id="UP000321514"/>
    </source>
</evidence>
<accession>A0A511T1P5</accession>
<keyword evidence="4" id="KW-0808">Transferase</keyword>
<dbReference type="Pfam" id="PF13396">
    <property type="entry name" value="PLDc_N"/>
    <property type="match status" value="1"/>
</dbReference>
<dbReference type="EC" id="2.7.8.-" evidence="12"/>
<proteinExistence type="predicted"/>
<dbReference type="PANTHER" id="PTHR21248:SF22">
    <property type="entry name" value="PHOSPHOLIPASE D"/>
    <property type="match status" value="1"/>
</dbReference>
<dbReference type="GO" id="GO:0008808">
    <property type="term" value="F:cardiolipin synthase activity"/>
    <property type="evidence" value="ECO:0007669"/>
    <property type="project" value="UniProtKB-UniRule"/>
</dbReference>
<keyword evidence="5 13" id="KW-0812">Transmembrane</keyword>
<protein>
    <recommendedName>
        <fullName evidence="12">Cardiolipin synthase</fullName>
        <ecNumber evidence="12">2.7.8.-</ecNumber>
    </recommendedName>
</protein>
<dbReference type="AlphaFoldDB" id="A0A511T1P5"/>
<evidence type="ECO:0000256" key="12">
    <source>
        <dbReference type="NCBIfam" id="TIGR04265"/>
    </source>
</evidence>
<dbReference type="CDD" id="cd09163">
    <property type="entry name" value="PLDc_CLS_unchar2_2"/>
    <property type="match status" value="1"/>
</dbReference>
<dbReference type="InterPro" id="IPR001736">
    <property type="entry name" value="PLipase_D/transphosphatidylase"/>
</dbReference>
<keyword evidence="3" id="KW-0444">Lipid biosynthesis</keyword>
<keyword evidence="7 13" id="KW-1133">Transmembrane helix</keyword>
<dbReference type="GO" id="GO:0005886">
    <property type="term" value="C:plasma membrane"/>
    <property type="evidence" value="ECO:0007669"/>
    <property type="project" value="UniProtKB-SubCell"/>
</dbReference>
<evidence type="ECO:0000256" key="10">
    <source>
        <dbReference type="ARBA" id="ARBA00023209"/>
    </source>
</evidence>
<feature type="domain" description="PLD phosphodiesterase" evidence="14">
    <location>
        <begin position="435"/>
        <end position="462"/>
    </location>
</feature>
<feature type="transmembrane region" description="Helical" evidence="13">
    <location>
        <begin position="49"/>
        <end position="71"/>
    </location>
</feature>
<reference evidence="16 17" key="1">
    <citation type="submission" date="2016-10" db="EMBL/GenBank/DDBJ databases">
        <authorList>
            <person name="Varghese N."/>
            <person name="Submissions S."/>
        </authorList>
    </citation>
    <scope>NUCLEOTIDE SEQUENCE [LARGE SCALE GENOMIC DNA]</scope>
    <source>
        <strain evidence="16 17">DSM 16525</strain>
    </source>
</reference>
<gene>
    <name evidence="15" type="primary">cls-2</name>
    <name evidence="15" type="ORF">MFU01_25990</name>
    <name evidence="16" type="ORF">SAMN05443572_101423</name>
</gene>
<keyword evidence="11" id="KW-1208">Phospholipid metabolism</keyword>
<evidence type="ECO:0000256" key="2">
    <source>
        <dbReference type="ARBA" id="ARBA00022475"/>
    </source>
</evidence>
<dbReference type="InterPro" id="IPR025202">
    <property type="entry name" value="PLD-like_dom"/>
</dbReference>
<evidence type="ECO:0000313" key="17">
    <source>
        <dbReference type="Proteomes" id="UP000183760"/>
    </source>
</evidence>
<feature type="transmembrane region" description="Helical" evidence="13">
    <location>
        <begin position="21"/>
        <end position="43"/>
    </location>
</feature>
<dbReference type="Proteomes" id="UP000183760">
    <property type="component" value="Unassembled WGS sequence"/>
</dbReference>
<feature type="domain" description="PLD phosphodiesterase" evidence="14">
    <location>
        <begin position="262"/>
        <end position="289"/>
    </location>
</feature>
<dbReference type="SMART" id="SM00155">
    <property type="entry name" value="PLDc"/>
    <property type="match status" value="2"/>
</dbReference>
<dbReference type="NCBIfam" id="TIGR04265">
    <property type="entry name" value="bac_cardiolipin"/>
    <property type="match status" value="1"/>
</dbReference>
<dbReference type="InterPro" id="IPR022924">
    <property type="entry name" value="Cardiolipin_synthase"/>
</dbReference>
<keyword evidence="10" id="KW-0594">Phospholipid biosynthesis</keyword>
<feature type="transmembrane region" description="Helical" evidence="13">
    <location>
        <begin position="78"/>
        <end position="100"/>
    </location>
</feature>
<evidence type="ECO:0000256" key="4">
    <source>
        <dbReference type="ARBA" id="ARBA00022679"/>
    </source>
</evidence>
<keyword evidence="9 13" id="KW-0472">Membrane</keyword>
<dbReference type="Proteomes" id="UP000321514">
    <property type="component" value="Unassembled WGS sequence"/>
</dbReference>
<dbReference type="Gene3D" id="3.30.870.10">
    <property type="entry name" value="Endonuclease Chain A"/>
    <property type="match status" value="2"/>
</dbReference>
<sequence>MQSPPECVKQMRRGRQLAARCAVASCIAEGVVSPLPFDMAWWLSWLEAVWPHLAAGLTVLVSVLASAHVVLHKRDVRAAVGWVGLVWLVPVLGAALYLVLGINRIRRRARSLTPRRGHGMFPPIRGVEAVVAEGVSRVKPEAAHLAPLARLGDAVLHRPLLPGNQVTVLESRTDAYPAMLEAIARARTSISLCSYIFDNDVAGRHFAGALGEAVRRGVQVRVLVDAVGARYTWPTILGRLSREGVTAARFLPSLMPYRLPFMNLRNHRKILVVDGQVGFTGGMNIREHFWPGEEAARDLHFKLEGPVVAQLQETFAEDWVFTTRERLSGDAWFPEQHEVGAVLARVVPDGPDEDFETLRTVLLGALSTARASVRIVTPYFLPDAVLITALNVAALRGVRVDVVLPRKGNLPVVQWASTAQLWQVLADGCRVFLTEPPFDHTKLMVVDGEWGLIGSANWDPRSLRLNFELNVECYDAGLARRLDAVVDERLSRARPLTREQVDARPLPIRLRDGLARLLSPYL</sequence>
<keyword evidence="2" id="KW-1003">Cell membrane</keyword>
<evidence type="ECO:0000256" key="5">
    <source>
        <dbReference type="ARBA" id="ARBA00022692"/>
    </source>
</evidence>
<comment type="caution">
    <text evidence="15">The sequence shown here is derived from an EMBL/GenBank/DDBJ whole genome shotgun (WGS) entry which is preliminary data.</text>
</comment>
<dbReference type="EMBL" id="FOIB01000001">
    <property type="protein sequence ID" value="SES86951.1"/>
    <property type="molecule type" value="Genomic_DNA"/>
</dbReference>
<dbReference type="Pfam" id="PF13091">
    <property type="entry name" value="PLDc_2"/>
    <property type="match status" value="2"/>
</dbReference>
<dbReference type="InterPro" id="IPR027379">
    <property type="entry name" value="CLS_N"/>
</dbReference>
<keyword evidence="6" id="KW-0677">Repeat</keyword>
<evidence type="ECO:0000256" key="7">
    <source>
        <dbReference type="ARBA" id="ARBA00022989"/>
    </source>
</evidence>
<dbReference type="GO" id="GO:0032049">
    <property type="term" value="P:cardiolipin biosynthetic process"/>
    <property type="evidence" value="ECO:0007669"/>
    <property type="project" value="UniProtKB-UniRule"/>
</dbReference>
<evidence type="ECO:0000256" key="1">
    <source>
        <dbReference type="ARBA" id="ARBA00004651"/>
    </source>
</evidence>
<dbReference type="PROSITE" id="PS50035">
    <property type="entry name" value="PLD"/>
    <property type="match status" value="2"/>
</dbReference>